<dbReference type="Gene3D" id="2.40.50.140">
    <property type="entry name" value="Nucleic acid-binding proteins"/>
    <property type="match status" value="1"/>
</dbReference>
<dbReference type="GO" id="GO:0005739">
    <property type="term" value="C:mitochondrion"/>
    <property type="evidence" value="ECO:0007669"/>
    <property type="project" value="TreeGrafter"/>
</dbReference>
<dbReference type="PANTHER" id="PTHR42918:SF5">
    <property type="entry name" value="LYSINE--TRNA LIGASE, MITOCHONDRIAL"/>
    <property type="match status" value="1"/>
</dbReference>
<evidence type="ECO:0000256" key="2">
    <source>
        <dbReference type="ARBA" id="ARBA00022741"/>
    </source>
</evidence>
<dbReference type="EMBL" id="UNSH01000086">
    <property type="protein sequence ID" value="SZF05911.1"/>
    <property type="molecule type" value="Genomic_DNA"/>
</dbReference>
<dbReference type="Gene3D" id="3.30.930.10">
    <property type="entry name" value="Bira Bifunctional Protein, Domain 2"/>
    <property type="match status" value="1"/>
</dbReference>
<dbReference type="PANTHER" id="PTHR42918">
    <property type="entry name" value="LYSYL-TRNA SYNTHETASE"/>
    <property type="match status" value="1"/>
</dbReference>
<dbReference type="FunFam" id="3.30.930.10:FF:000094">
    <property type="entry name" value="Lysine--tRNA ligase, mitochondrial"/>
    <property type="match status" value="1"/>
</dbReference>
<evidence type="ECO:0000256" key="4">
    <source>
        <dbReference type="ARBA" id="ARBA00023146"/>
    </source>
</evidence>
<name>A0A383V012_BLUHO</name>
<dbReference type="SUPFAM" id="SSF55681">
    <property type="entry name" value="Class II aaRS and biotin synthetases"/>
    <property type="match status" value="1"/>
</dbReference>
<dbReference type="GO" id="GO:0004824">
    <property type="term" value="F:lysine-tRNA ligase activity"/>
    <property type="evidence" value="ECO:0007669"/>
    <property type="project" value="InterPro"/>
</dbReference>
<dbReference type="InterPro" id="IPR012340">
    <property type="entry name" value="NA-bd_OB-fold"/>
</dbReference>
<evidence type="ECO:0000256" key="5">
    <source>
        <dbReference type="ARBA" id="ARBA00030563"/>
    </source>
</evidence>
<dbReference type="InterPro" id="IPR018149">
    <property type="entry name" value="Lys-tRNA-synth_II_C"/>
</dbReference>
<dbReference type="Pfam" id="PF00152">
    <property type="entry name" value="tRNA-synt_2"/>
    <property type="match status" value="1"/>
</dbReference>
<keyword evidence="1" id="KW-0436">Ligase</keyword>
<dbReference type="GO" id="GO:0070154">
    <property type="term" value="P:mitochondrial lysyl-tRNA aminoacylation"/>
    <property type="evidence" value="ECO:0007669"/>
    <property type="project" value="TreeGrafter"/>
</dbReference>
<dbReference type="PROSITE" id="PS50862">
    <property type="entry name" value="AA_TRNA_LIGASE_II"/>
    <property type="match status" value="1"/>
</dbReference>
<evidence type="ECO:0000313" key="7">
    <source>
        <dbReference type="EMBL" id="SZF05911.1"/>
    </source>
</evidence>
<dbReference type="GO" id="GO:0000049">
    <property type="term" value="F:tRNA binding"/>
    <property type="evidence" value="ECO:0007669"/>
    <property type="project" value="TreeGrafter"/>
</dbReference>
<evidence type="ECO:0000313" key="8">
    <source>
        <dbReference type="Proteomes" id="UP000275772"/>
    </source>
</evidence>
<proteinExistence type="predicted"/>
<dbReference type="PRINTS" id="PR00982">
    <property type="entry name" value="TRNASYNTHLYS"/>
</dbReference>
<reference evidence="7 8" key="1">
    <citation type="submission" date="2017-11" db="EMBL/GenBank/DDBJ databases">
        <authorList>
            <person name="Kracher B."/>
        </authorList>
    </citation>
    <scope>NUCLEOTIDE SEQUENCE [LARGE SCALE GENOMIC DNA]</scope>
    <source>
        <strain evidence="7 8">RACE1</strain>
    </source>
</reference>
<evidence type="ECO:0000256" key="1">
    <source>
        <dbReference type="ARBA" id="ARBA00022598"/>
    </source>
</evidence>
<evidence type="ECO:0000256" key="3">
    <source>
        <dbReference type="ARBA" id="ARBA00022840"/>
    </source>
</evidence>
<feature type="domain" description="Aminoacyl-transfer RNA synthetases class-II family profile" evidence="6">
    <location>
        <begin position="228"/>
        <end position="555"/>
    </location>
</feature>
<dbReference type="InterPro" id="IPR045864">
    <property type="entry name" value="aa-tRNA-synth_II/BPL/LPL"/>
</dbReference>
<dbReference type="AlphaFoldDB" id="A0A383V012"/>
<dbReference type="InterPro" id="IPR044136">
    <property type="entry name" value="Lys-tRNA-ligase_II_N"/>
</dbReference>
<keyword evidence="3" id="KW-0067">ATP-binding</keyword>
<organism evidence="7 8">
    <name type="scientific">Blumeria hordei</name>
    <name type="common">Barley powdery mildew</name>
    <name type="synonym">Blumeria graminis f. sp. hordei</name>
    <dbReference type="NCBI Taxonomy" id="2867405"/>
    <lineage>
        <taxon>Eukaryota</taxon>
        <taxon>Fungi</taxon>
        <taxon>Dikarya</taxon>
        <taxon>Ascomycota</taxon>
        <taxon>Pezizomycotina</taxon>
        <taxon>Leotiomycetes</taxon>
        <taxon>Erysiphales</taxon>
        <taxon>Erysiphaceae</taxon>
        <taxon>Blumeria</taxon>
    </lineage>
</organism>
<dbReference type="InterPro" id="IPR004364">
    <property type="entry name" value="Aa-tRNA-synt_II"/>
</dbReference>
<keyword evidence="2" id="KW-0547">Nucleotide-binding</keyword>
<gene>
    <name evidence="7" type="ORF">BLGHR1_16714</name>
</gene>
<protein>
    <recommendedName>
        <fullName evidence="5">Lysyl-tRNA synthetase</fullName>
    </recommendedName>
</protein>
<dbReference type="Proteomes" id="UP000275772">
    <property type="component" value="Unassembled WGS sequence"/>
</dbReference>
<evidence type="ECO:0000259" key="6">
    <source>
        <dbReference type="PROSITE" id="PS50862"/>
    </source>
</evidence>
<dbReference type="GO" id="GO:0005524">
    <property type="term" value="F:ATP binding"/>
    <property type="evidence" value="ECO:0007669"/>
    <property type="project" value="UniProtKB-KW"/>
</dbReference>
<dbReference type="SUPFAM" id="SSF50249">
    <property type="entry name" value="Nucleic acid-binding proteins"/>
    <property type="match status" value="1"/>
</dbReference>
<dbReference type="VEuPathDB" id="FungiDB:BLGHR1_16714"/>
<dbReference type="CDD" id="cd04322">
    <property type="entry name" value="LysRS_N"/>
    <property type="match status" value="1"/>
</dbReference>
<dbReference type="InterPro" id="IPR006195">
    <property type="entry name" value="aa-tRNA-synth_II"/>
</dbReference>
<keyword evidence="4" id="KW-0030">Aminoacyl-tRNA synthetase</keyword>
<sequence length="565" mass="63990">MMNPKSLLRPLQNLKKISKSPYTITKTIITQAKPRDNAVLEDSLEETCDIFSNSSPTFIKRIDELKAGGALRWPRLESHQSTLTIREFCERWKHLAPKEYAKEDGSFCIRGKLLACRVMGTRLIFIDIMQEGETIQVKANFSALSKISEVSEIDFQRLYHLLQRGDYISVMGHAHRTEAGQITVMADTLPKIISPSLACLPRSLLNQETRMQNRHVDLILNQKLQQTLRMRFQLIQTLRNLLLNDNFIEVQTPLIADKASGAFARPFITSSAVISNKKLALRVAPELWLKRLIIGGFDRVFEIGSAFRNEGFDANHNPEFTTCEFYKAFTDLEELISKTEELLLGLAKAAHDIREERLRTLPKVDIDNFRTPFKRINFIPAIEFALGESLPDLAAEDAEENIITLFKRHKIPLIKSPTLPRLLDKLSAHFLEPMCIKPTFIIQHPACMAPLAKSFLDPVSNQIVSARAELFANNKELANMYEEENSPIKQRSNFEKQGKFRDIENDGYVDESYLSALEWGLPPTGGWGCGIERLVMLLTGSERISEVLSFGSLKNVVNLGKASSS</sequence>
<accession>A0A383V012</accession>